<keyword evidence="1" id="KW-1133">Transmembrane helix</keyword>
<organism evidence="2 3">
    <name type="scientific">Pseudomonas cichorii</name>
    <dbReference type="NCBI Taxonomy" id="36746"/>
    <lineage>
        <taxon>Bacteria</taxon>
        <taxon>Pseudomonadati</taxon>
        <taxon>Pseudomonadota</taxon>
        <taxon>Gammaproteobacteria</taxon>
        <taxon>Pseudomonadales</taxon>
        <taxon>Pseudomonadaceae</taxon>
        <taxon>Pseudomonas</taxon>
    </lineage>
</organism>
<protein>
    <submittedName>
        <fullName evidence="2">Uncharacterized protein</fullName>
    </submittedName>
</protein>
<dbReference type="InterPro" id="IPR045390">
    <property type="entry name" value="ABC-3C_MC3"/>
</dbReference>
<comment type="caution">
    <text evidence="2">The sequence shown here is derived from an EMBL/GenBank/DDBJ whole genome shotgun (WGS) entry which is preliminary data.</text>
</comment>
<keyword evidence="1" id="KW-0472">Membrane</keyword>
<reference evidence="2 3" key="1">
    <citation type="submission" date="2018-08" db="EMBL/GenBank/DDBJ databases">
        <title>Recombination of ecologically and evolutionarily significant loci maintains genetic cohesion in the Pseudomonas syringae species complex.</title>
        <authorList>
            <person name="Dillon M."/>
            <person name="Thakur S."/>
            <person name="Almeida R.N.D."/>
            <person name="Weir B.S."/>
            <person name="Guttman D.S."/>
        </authorList>
    </citation>
    <scope>NUCLEOTIDE SEQUENCE [LARGE SCALE GENOMIC DNA]</scope>
    <source>
        <strain evidence="2 3">ICMP 3353</strain>
    </source>
</reference>
<sequence>MEVMEMNAKPIEHLFTLQRSPIALAPVIHNFFAHSEPRERDLLLSYLVLPMVLYPAMQTYLLAVRKTSNLRTLCKEQSRLVGLTHNTQQFKSLTNAALLVLQAEQSIEITDDLTVKSVGDVRASNTNPKQLEAARRLSMVCAEADVVSIYRTLGFKSL</sequence>
<dbReference type="AlphaFoldDB" id="A0A3M4LP96"/>
<dbReference type="Proteomes" id="UP000277236">
    <property type="component" value="Unassembled WGS sequence"/>
</dbReference>
<proteinExistence type="predicted"/>
<feature type="transmembrane region" description="Helical" evidence="1">
    <location>
        <begin position="43"/>
        <end position="63"/>
    </location>
</feature>
<evidence type="ECO:0000313" key="3">
    <source>
        <dbReference type="Proteomes" id="UP000277236"/>
    </source>
</evidence>
<keyword evidence="1" id="KW-0812">Transmembrane</keyword>
<evidence type="ECO:0000313" key="2">
    <source>
        <dbReference type="EMBL" id="RMQ43220.1"/>
    </source>
</evidence>
<evidence type="ECO:0000256" key="1">
    <source>
        <dbReference type="SAM" id="Phobius"/>
    </source>
</evidence>
<dbReference type="Pfam" id="PF20131">
    <property type="entry name" value="MC3"/>
    <property type="match status" value="1"/>
</dbReference>
<dbReference type="EMBL" id="RBRE01000070">
    <property type="protein sequence ID" value="RMQ43220.1"/>
    <property type="molecule type" value="Genomic_DNA"/>
</dbReference>
<name>A0A3M4LP96_PSECI</name>
<accession>A0A3M4LP96</accession>
<gene>
    <name evidence="2" type="ORF">ALQ04_100768</name>
</gene>